<keyword evidence="1" id="KW-0805">Transcription regulation</keyword>
<sequence length="287" mass="31561">MRGAPKPYEIHTPVGPLAPLVEYFWALPDAPSSGRGSILPSGTLSLVIHLDEDERRIYDAGSDVCRRFSGAVVSGAHGRPFLAEGREHTSAVGIHFRPGGAWPFFGAALGELADRHVDLDALWGASAIELRERLCGARTVRDRFRILEAALVQRLERARPGHGAVAVALRALERGDANIGALSAQVGLSRRRLIEVFTAQVGVTPKKFARLRRFQRVLDATRRAHAPSWSRVAVASGYFDQAHLIRDFVEFCGLSPSEFARVRDLDATNHHVRLPEWESPRSARSSV</sequence>
<organism evidence="5 6">
    <name type="scientific">Sandaracinus amylolyticus</name>
    <dbReference type="NCBI Taxonomy" id="927083"/>
    <lineage>
        <taxon>Bacteria</taxon>
        <taxon>Pseudomonadati</taxon>
        <taxon>Myxococcota</taxon>
        <taxon>Polyangia</taxon>
        <taxon>Polyangiales</taxon>
        <taxon>Sandaracinaceae</taxon>
        <taxon>Sandaracinus</taxon>
    </lineage>
</organism>
<dbReference type="PROSITE" id="PS01124">
    <property type="entry name" value="HTH_ARAC_FAMILY_2"/>
    <property type="match status" value="1"/>
</dbReference>
<gene>
    <name evidence="5" type="ORF">DB32_002427</name>
</gene>
<evidence type="ECO:0000256" key="1">
    <source>
        <dbReference type="ARBA" id="ARBA00023015"/>
    </source>
</evidence>
<protein>
    <submittedName>
        <fullName evidence="5">Transcriptional regulator, AraC family protein</fullName>
    </submittedName>
</protein>
<keyword evidence="2" id="KW-0238">DNA-binding</keyword>
<reference evidence="5 6" key="1">
    <citation type="submission" date="2015-03" db="EMBL/GenBank/DDBJ databases">
        <title>Genome assembly of Sandaracinus amylolyticus DSM 53668.</title>
        <authorList>
            <person name="Sharma G."/>
            <person name="Subramanian S."/>
        </authorList>
    </citation>
    <scope>NUCLEOTIDE SEQUENCE [LARGE SCALE GENOMIC DNA]</scope>
    <source>
        <strain evidence="5 6">DSM 53668</strain>
    </source>
</reference>
<dbReference type="PANTHER" id="PTHR46796">
    <property type="entry name" value="HTH-TYPE TRANSCRIPTIONAL ACTIVATOR RHAS-RELATED"/>
    <property type="match status" value="1"/>
</dbReference>
<evidence type="ECO:0000256" key="2">
    <source>
        <dbReference type="ARBA" id="ARBA00023125"/>
    </source>
</evidence>
<dbReference type="InterPro" id="IPR050204">
    <property type="entry name" value="AraC_XylS_family_regulators"/>
</dbReference>
<dbReference type="InterPro" id="IPR018060">
    <property type="entry name" value="HTH_AraC"/>
</dbReference>
<proteinExistence type="predicted"/>
<dbReference type="EMBL" id="CP011125">
    <property type="protein sequence ID" value="AKF05278.1"/>
    <property type="molecule type" value="Genomic_DNA"/>
</dbReference>
<dbReference type="Proteomes" id="UP000034883">
    <property type="component" value="Chromosome"/>
</dbReference>
<dbReference type="RefSeq" id="WP_053232535.1">
    <property type="nucleotide sequence ID" value="NZ_CP011125.1"/>
</dbReference>
<dbReference type="Pfam" id="PF20240">
    <property type="entry name" value="DUF6597"/>
    <property type="match status" value="1"/>
</dbReference>
<evidence type="ECO:0000256" key="3">
    <source>
        <dbReference type="ARBA" id="ARBA00023163"/>
    </source>
</evidence>
<dbReference type="InterPro" id="IPR046532">
    <property type="entry name" value="DUF6597"/>
</dbReference>
<dbReference type="Gene3D" id="1.10.10.60">
    <property type="entry name" value="Homeodomain-like"/>
    <property type="match status" value="1"/>
</dbReference>
<dbReference type="KEGG" id="samy:DB32_002427"/>
<keyword evidence="6" id="KW-1185">Reference proteome</keyword>
<dbReference type="STRING" id="927083.DB32_002427"/>
<dbReference type="SMART" id="SM00342">
    <property type="entry name" value="HTH_ARAC"/>
    <property type="match status" value="1"/>
</dbReference>
<dbReference type="PANTHER" id="PTHR46796:SF15">
    <property type="entry name" value="BLL1074 PROTEIN"/>
    <property type="match status" value="1"/>
</dbReference>
<keyword evidence="3" id="KW-0804">Transcription</keyword>
<accession>A0A0F6YHP1</accession>
<dbReference type="AlphaFoldDB" id="A0A0F6YHP1"/>
<evidence type="ECO:0000313" key="6">
    <source>
        <dbReference type="Proteomes" id="UP000034883"/>
    </source>
</evidence>
<evidence type="ECO:0000313" key="5">
    <source>
        <dbReference type="EMBL" id="AKF05278.1"/>
    </source>
</evidence>
<dbReference type="GO" id="GO:0043565">
    <property type="term" value="F:sequence-specific DNA binding"/>
    <property type="evidence" value="ECO:0007669"/>
    <property type="project" value="InterPro"/>
</dbReference>
<dbReference type="Pfam" id="PF12833">
    <property type="entry name" value="HTH_18"/>
    <property type="match status" value="1"/>
</dbReference>
<dbReference type="GO" id="GO:0003700">
    <property type="term" value="F:DNA-binding transcription factor activity"/>
    <property type="evidence" value="ECO:0007669"/>
    <property type="project" value="InterPro"/>
</dbReference>
<dbReference type="OrthoDB" id="112032at2"/>
<feature type="domain" description="HTH araC/xylS-type" evidence="4">
    <location>
        <begin position="162"/>
        <end position="262"/>
    </location>
</feature>
<name>A0A0F6YHP1_9BACT</name>
<evidence type="ECO:0000259" key="4">
    <source>
        <dbReference type="PROSITE" id="PS01124"/>
    </source>
</evidence>